<dbReference type="SUPFAM" id="SSF48056">
    <property type="entry name" value="Di-copper centre-containing domain"/>
    <property type="match status" value="1"/>
</dbReference>
<dbReference type="InterPro" id="IPR002227">
    <property type="entry name" value="Tyrosinase_Cu-bd"/>
</dbReference>
<keyword evidence="2" id="KW-0186">Copper</keyword>
<feature type="domain" description="Tyrosinase copper-binding" evidence="3">
    <location>
        <begin position="55"/>
        <end position="72"/>
    </location>
</feature>
<dbReference type="EMBL" id="FJUY01000002">
    <property type="protein sequence ID" value="CZT16310.1"/>
    <property type="molecule type" value="Genomic_DNA"/>
</dbReference>
<keyword evidence="1" id="KW-0479">Metal-binding</keyword>
<dbReference type="RefSeq" id="XP_023623203.1">
    <property type="nucleotide sequence ID" value="XM_023767435.1"/>
</dbReference>
<dbReference type="Gene3D" id="1.10.1280.10">
    <property type="entry name" value="Di-copper center containing domain from catechol oxidase"/>
    <property type="match status" value="1"/>
</dbReference>
<dbReference type="PRINTS" id="PR00092">
    <property type="entry name" value="TYROSINASE"/>
</dbReference>
<dbReference type="PANTHER" id="PTHR11474:SF126">
    <property type="entry name" value="TYROSINASE-LIKE PROTEIN TYR-1-RELATED"/>
    <property type="match status" value="1"/>
</dbReference>
<protein>
    <recommendedName>
        <fullName evidence="3 4">Tyrosinase copper-binding domain-containing protein</fullName>
    </recommendedName>
</protein>
<evidence type="ECO:0000259" key="4">
    <source>
        <dbReference type="PROSITE" id="PS00498"/>
    </source>
</evidence>
<organism evidence="5 6">
    <name type="scientific">Ramularia collo-cygni</name>
    <dbReference type="NCBI Taxonomy" id="112498"/>
    <lineage>
        <taxon>Eukaryota</taxon>
        <taxon>Fungi</taxon>
        <taxon>Dikarya</taxon>
        <taxon>Ascomycota</taxon>
        <taxon>Pezizomycotina</taxon>
        <taxon>Dothideomycetes</taxon>
        <taxon>Dothideomycetidae</taxon>
        <taxon>Mycosphaerellales</taxon>
        <taxon>Mycosphaerellaceae</taxon>
        <taxon>Ramularia</taxon>
    </lineage>
</organism>
<accession>A0A2D3UTW4</accession>
<dbReference type="GO" id="GO:0046872">
    <property type="term" value="F:metal ion binding"/>
    <property type="evidence" value="ECO:0007669"/>
    <property type="project" value="UniProtKB-KW"/>
</dbReference>
<dbReference type="Pfam" id="PF00264">
    <property type="entry name" value="Tyrosinase"/>
    <property type="match status" value="1"/>
</dbReference>
<evidence type="ECO:0000313" key="5">
    <source>
        <dbReference type="EMBL" id="CZT16310.1"/>
    </source>
</evidence>
<dbReference type="InterPro" id="IPR050316">
    <property type="entry name" value="Tyrosinase/Hemocyanin"/>
</dbReference>
<dbReference type="AlphaFoldDB" id="A0A2D3UTW4"/>
<dbReference type="InterPro" id="IPR008922">
    <property type="entry name" value="Di-copper_centre_dom_sf"/>
</dbReference>
<reference evidence="5 6" key="1">
    <citation type="submission" date="2016-03" db="EMBL/GenBank/DDBJ databases">
        <authorList>
            <person name="Ploux O."/>
        </authorList>
    </citation>
    <scope>NUCLEOTIDE SEQUENCE [LARGE SCALE GENOMIC DNA]</scope>
    <source>
        <strain evidence="5 6">URUG2</strain>
    </source>
</reference>
<dbReference type="OrthoDB" id="6132182at2759"/>
<feature type="domain" description="Tyrosinase copper-binding" evidence="4">
    <location>
        <begin position="202"/>
        <end position="213"/>
    </location>
</feature>
<evidence type="ECO:0000256" key="1">
    <source>
        <dbReference type="ARBA" id="ARBA00022723"/>
    </source>
</evidence>
<evidence type="ECO:0000256" key="2">
    <source>
        <dbReference type="ARBA" id="ARBA00023008"/>
    </source>
</evidence>
<dbReference type="GeneID" id="35597374"/>
<dbReference type="PANTHER" id="PTHR11474">
    <property type="entry name" value="TYROSINASE FAMILY MEMBER"/>
    <property type="match status" value="1"/>
</dbReference>
<proteinExistence type="predicted"/>
<dbReference type="GO" id="GO:0016491">
    <property type="term" value="F:oxidoreductase activity"/>
    <property type="evidence" value="ECO:0007669"/>
    <property type="project" value="InterPro"/>
</dbReference>
<dbReference type="STRING" id="112498.A0A2D3UTW4"/>
<evidence type="ECO:0000313" key="6">
    <source>
        <dbReference type="Proteomes" id="UP000225277"/>
    </source>
</evidence>
<sequence>MQRRSWTSLSPEDKAKYIRADQCLMNTPPQYGIPGAKSIWEELQYAHIRNMNWIHGVSQFLFWHRYYVTTYERLMNRHCDWQGGVPYWQISVDADSILSSPVWDANLGVGGNGAGGNGCIQDGPFRNLTLHFTQDGNVGPPYCLTRSINAETFRGSAQRFVDECVASPTFAEAHVCYEGFVHASAHDGTGGVMANALTAPGDPIFFLHHTNLDRLFWAWQQRNATRLQDVSGANTPSEAFNRGNGWTPPGPEFTQYSGDNGPWTTLGHVLWVCGIMPNVTIAEVMDLHGPTVCAEYV</sequence>
<evidence type="ECO:0000259" key="3">
    <source>
        <dbReference type="PROSITE" id="PS00497"/>
    </source>
</evidence>
<name>A0A2D3UTW4_9PEZI</name>
<dbReference type="Proteomes" id="UP000225277">
    <property type="component" value="Unassembled WGS sequence"/>
</dbReference>
<dbReference type="PROSITE" id="PS00497">
    <property type="entry name" value="TYROSINASE_1"/>
    <property type="match status" value="1"/>
</dbReference>
<dbReference type="PROSITE" id="PS00498">
    <property type="entry name" value="TYROSINASE_2"/>
    <property type="match status" value="1"/>
</dbReference>
<gene>
    <name evidence="5" type="ORF">RCC_02152</name>
</gene>
<keyword evidence="6" id="KW-1185">Reference proteome</keyword>